<evidence type="ECO:0000259" key="5">
    <source>
        <dbReference type="Pfam" id="PF01918"/>
    </source>
</evidence>
<dbReference type="GO" id="GO:0001682">
    <property type="term" value="P:tRNA 5'-leader removal"/>
    <property type="evidence" value="ECO:0007669"/>
    <property type="project" value="TreeGrafter"/>
</dbReference>
<dbReference type="InterPro" id="IPR002775">
    <property type="entry name" value="DNA/RNA-bd_Alba-like"/>
</dbReference>
<feature type="compositionally biased region" description="Polar residues" evidence="4">
    <location>
        <begin position="189"/>
        <end position="198"/>
    </location>
</feature>
<evidence type="ECO:0000256" key="4">
    <source>
        <dbReference type="SAM" id="MobiDB-lite"/>
    </source>
</evidence>
<feature type="compositionally biased region" description="Basic residues" evidence="4">
    <location>
        <begin position="172"/>
        <end position="183"/>
    </location>
</feature>
<comment type="subcellular location">
    <subcellularLocation>
        <location evidence="1">Nucleus</location>
    </subcellularLocation>
</comment>
<evidence type="ECO:0000256" key="2">
    <source>
        <dbReference type="ARBA" id="ARBA00008018"/>
    </source>
</evidence>
<dbReference type="GO" id="GO:0005634">
    <property type="term" value="C:nucleus"/>
    <property type="evidence" value="ECO:0007669"/>
    <property type="project" value="UniProtKB-SubCell"/>
</dbReference>
<dbReference type="GO" id="GO:0000172">
    <property type="term" value="C:ribonuclease MRP complex"/>
    <property type="evidence" value="ECO:0007669"/>
    <property type="project" value="TreeGrafter"/>
</dbReference>
<evidence type="ECO:0000313" key="7">
    <source>
        <dbReference type="Proteomes" id="UP001329430"/>
    </source>
</evidence>
<name>A0AAN7ZIP1_9COLE</name>
<dbReference type="Proteomes" id="UP001329430">
    <property type="component" value="Chromosome 4"/>
</dbReference>
<dbReference type="Pfam" id="PF01918">
    <property type="entry name" value="Alba"/>
    <property type="match status" value="1"/>
</dbReference>
<sequence>MDHYSKGKNVEEPLEKNRIPIPNLPSEFVWMQVRGGSKMKDLLTYAFKEFEAANFVVWTGFGPSVGKAVSCAEIMKREYNGELYQITKICYRLVQEFWDPKIPELEQIVVERKLPMIHILLSKEPLNTTELGYQGPGVKINMEDVDEIAEKRKFIQHSRTPTKEFAALGVGSKKRPKKWNKSNKKFDKGQTSSSSKTE</sequence>
<dbReference type="Gene3D" id="3.30.110.20">
    <property type="entry name" value="Alba-like domain"/>
    <property type="match status" value="1"/>
</dbReference>
<keyword evidence="3" id="KW-0539">Nucleus</keyword>
<dbReference type="AlphaFoldDB" id="A0AAN7ZIP1"/>
<protein>
    <recommendedName>
        <fullName evidence="5">DNA/RNA-binding protein Alba-like domain-containing protein</fullName>
    </recommendedName>
</protein>
<accession>A0AAN7ZIP1</accession>
<reference evidence="6 7" key="1">
    <citation type="journal article" date="2024" name="Insects">
        <title>An Improved Chromosome-Level Genome Assembly of the Firefly Pyrocoelia pectoralis.</title>
        <authorList>
            <person name="Fu X."/>
            <person name="Meyer-Rochow V.B."/>
            <person name="Ballantyne L."/>
            <person name="Zhu X."/>
        </authorList>
    </citation>
    <scope>NUCLEOTIDE SEQUENCE [LARGE SCALE GENOMIC DNA]</scope>
    <source>
        <strain evidence="6">XCY_ONT2</strain>
    </source>
</reference>
<organism evidence="6 7">
    <name type="scientific">Pyrocoelia pectoralis</name>
    <dbReference type="NCBI Taxonomy" id="417401"/>
    <lineage>
        <taxon>Eukaryota</taxon>
        <taxon>Metazoa</taxon>
        <taxon>Ecdysozoa</taxon>
        <taxon>Arthropoda</taxon>
        <taxon>Hexapoda</taxon>
        <taxon>Insecta</taxon>
        <taxon>Pterygota</taxon>
        <taxon>Neoptera</taxon>
        <taxon>Endopterygota</taxon>
        <taxon>Coleoptera</taxon>
        <taxon>Polyphaga</taxon>
        <taxon>Elateriformia</taxon>
        <taxon>Elateroidea</taxon>
        <taxon>Lampyridae</taxon>
        <taxon>Lampyrinae</taxon>
        <taxon>Pyrocoelia</taxon>
    </lineage>
</organism>
<keyword evidence="7" id="KW-1185">Reference proteome</keyword>
<dbReference type="PANTHER" id="PTHR13516">
    <property type="entry name" value="RIBONUCLEASE P SUBUNIT P25"/>
    <property type="match status" value="1"/>
</dbReference>
<dbReference type="GO" id="GO:0003723">
    <property type="term" value="F:RNA binding"/>
    <property type="evidence" value="ECO:0007669"/>
    <property type="project" value="TreeGrafter"/>
</dbReference>
<feature type="domain" description="DNA/RNA-binding protein Alba-like" evidence="5">
    <location>
        <begin position="30"/>
        <end position="91"/>
    </location>
</feature>
<proteinExistence type="inferred from homology"/>
<dbReference type="EMBL" id="JAVRBK010000004">
    <property type="protein sequence ID" value="KAK5645362.1"/>
    <property type="molecule type" value="Genomic_DNA"/>
</dbReference>
<comment type="similarity">
    <text evidence="2">Belongs to the histone-like Alba family.</text>
</comment>
<evidence type="ECO:0000256" key="3">
    <source>
        <dbReference type="ARBA" id="ARBA00023242"/>
    </source>
</evidence>
<evidence type="ECO:0000256" key="1">
    <source>
        <dbReference type="ARBA" id="ARBA00004123"/>
    </source>
</evidence>
<dbReference type="InterPro" id="IPR051958">
    <property type="entry name" value="Alba-like_NAB"/>
</dbReference>
<dbReference type="PANTHER" id="PTHR13516:SF4">
    <property type="entry name" value="FI09323P"/>
    <property type="match status" value="1"/>
</dbReference>
<feature type="region of interest" description="Disordered" evidence="4">
    <location>
        <begin position="165"/>
        <end position="198"/>
    </location>
</feature>
<comment type="caution">
    <text evidence="6">The sequence shown here is derived from an EMBL/GenBank/DDBJ whole genome shotgun (WGS) entry which is preliminary data.</text>
</comment>
<evidence type="ECO:0000313" key="6">
    <source>
        <dbReference type="EMBL" id="KAK5645362.1"/>
    </source>
</evidence>
<dbReference type="SUPFAM" id="SSF82704">
    <property type="entry name" value="AlbA-like"/>
    <property type="match status" value="1"/>
</dbReference>
<gene>
    <name evidence="6" type="ORF">RI129_006662</name>
</gene>
<dbReference type="InterPro" id="IPR036882">
    <property type="entry name" value="Alba-like_dom_sf"/>
</dbReference>